<reference evidence="4 5" key="1">
    <citation type="submission" date="2017-07" db="EMBL/GenBank/DDBJ databases">
        <authorList>
            <person name="Sun Z.S."/>
            <person name="Albrecht U."/>
            <person name="Echele G."/>
            <person name="Lee C.C."/>
        </authorList>
    </citation>
    <scope>NUCLEOTIDE SEQUENCE [LARGE SCALE GENOMIC DNA]</scope>
    <source>
        <strain evidence="4 5">CGMCC 1.12710</strain>
    </source>
</reference>
<feature type="domain" description="N-acetyltransferase" evidence="3">
    <location>
        <begin position="34"/>
        <end position="169"/>
    </location>
</feature>
<dbReference type="GO" id="GO:0016747">
    <property type="term" value="F:acyltransferase activity, transferring groups other than amino-acyl groups"/>
    <property type="evidence" value="ECO:0007669"/>
    <property type="project" value="InterPro"/>
</dbReference>
<dbReference type="PROSITE" id="PS51186">
    <property type="entry name" value="GNAT"/>
    <property type="match status" value="1"/>
</dbReference>
<dbReference type="InterPro" id="IPR000182">
    <property type="entry name" value="GNAT_dom"/>
</dbReference>
<evidence type="ECO:0000259" key="3">
    <source>
        <dbReference type="PROSITE" id="PS51186"/>
    </source>
</evidence>
<dbReference type="OrthoDB" id="9789603at2"/>
<dbReference type="Gene3D" id="3.40.630.30">
    <property type="match status" value="1"/>
</dbReference>
<gene>
    <name evidence="4" type="ORF">SAMN06297382_1594</name>
</gene>
<organism evidence="4 5">
    <name type="scientific">Amphiplicatus metriothermophilus</name>
    <dbReference type="NCBI Taxonomy" id="1519374"/>
    <lineage>
        <taxon>Bacteria</taxon>
        <taxon>Pseudomonadati</taxon>
        <taxon>Pseudomonadota</taxon>
        <taxon>Alphaproteobacteria</taxon>
        <taxon>Parvularculales</taxon>
        <taxon>Parvularculaceae</taxon>
        <taxon>Amphiplicatus</taxon>
    </lineage>
</organism>
<accession>A0A239PTF9</accession>
<dbReference type="PANTHER" id="PTHR43877">
    <property type="entry name" value="AMINOALKYLPHOSPHONATE N-ACETYLTRANSFERASE-RELATED-RELATED"/>
    <property type="match status" value="1"/>
</dbReference>
<dbReference type="SUPFAM" id="SSF55729">
    <property type="entry name" value="Acyl-CoA N-acyltransferases (Nat)"/>
    <property type="match status" value="1"/>
</dbReference>
<evidence type="ECO:0000313" key="5">
    <source>
        <dbReference type="Proteomes" id="UP000198346"/>
    </source>
</evidence>
<name>A0A239PTF9_9PROT</name>
<keyword evidence="2" id="KW-0012">Acyltransferase</keyword>
<dbReference type="Proteomes" id="UP000198346">
    <property type="component" value="Unassembled WGS sequence"/>
</dbReference>
<keyword evidence="1 4" id="KW-0808">Transferase</keyword>
<dbReference type="InterPro" id="IPR016181">
    <property type="entry name" value="Acyl_CoA_acyltransferase"/>
</dbReference>
<evidence type="ECO:0000313" key="4">
    <source>
        <dbReference type="EMBL" id="SNT73196.1"/>
    </source>
</evidence>
<sequence>MPDRHDITVLSARAEAEAAARFAAALLKKQPDYISHGEVQGGRSPDGARWADDLEARLAAEFAAAIDDPDTDVLLARDANGALAGFALLALRDEGAGPFGVIEDIAVAPEARGSGLGRSLVAEAEARARRRGARWMWLESGLRNAAAHRFFENLDYRPASKVFGKPLAD</sequence>
<proteinExistence type="predicted"/>
<protein>
    <submittedName>
        <fullName evidence="4">Acetyltransferase (GNAT) family protein</fullName>
    </submittedName>
</protein>
<dbReference type="RefSeq" id="WP_089412077.1">
    <property type="nucleotide sequence ID" value="NZ_FZQA01000003.1"/>
</dbReference>
<evidence type="ECO:0000256" key="2">
    <source>
        <dbReference type="ARBA" id="ARBA00023315"/>
    </source>
</evidence>
<dbReference type="EMBL" id="FZQA01000003">
    <property type="protein sequence ID" value="SNT73196.1"/>
    <property type="molecule type" value="Genomic_DNA"/>
</dbReference>
<dbReference type="Pfam" id="PF00583">
    <property type="entry name" value="Acetyltransf_1"/>
    <property type="match status" value="1"/>
</dbReference>
<keyword evidence="5" id="KW-1185">Reference proteome</keyword>
<dbReference type="InterPro" id="IPR050832">
    <property type="entry name" value="Bact_Acetyltransf"/>
</dbReference>
<evidence type="ECO:0000256" key="1">
    <source>
        <dbReference type="ARBA" id="ARBA00022679"/>
    </source>
</evidence>
<dbReference type="CDD" id="cd04301">
    <property type="entry name" value="NAT_SF"/>
    <property type="match status" value="1"/>
</dbReference>
<dbReference type="PANTHER" id="PTHR43877:SF2">
    <property type="entry name" value="AMINOALKYLPHOSPHONATE N-ACETYLTRANSFERASE-RELATED"/>
    <property type="match status" value="1"/>
</dbReference>
<dbReference type="AlphaFoldDB" id="A0A239PTF9"/>